<keyword evidence="4" id="KW-1185">Reference proteome</keyword>
<feature type="domain" description="DUF3251" evidence="2">
    <location>
        <begin position="20"/>
        <end position="176"/>
    </location>
</feature>
<feature type="signal peptide" evidence="1">
    <location>
        <begin position="1"/>
        <end position="26"/>
    </location>
</feature>
<evidence type="ECO:0000256" key="1">
    <source>
        <dbReference type="SAM" id="SignalP"/>
    </source>
</evidence>
<dbReference type="RefSeq" id="WP_150435292.1">
    <property type="nucleotide sequence ID" value="NZ_VYKJ01000005.1"/>
</dbReference>
<dbReference type="Gene3D" id="2.60.40.1620">
    <property type="entry name" value="Lipoprotein YajI-like"/>
    <property type="match status" value="1"/>
</dbReference>
<evidence type="ECO:0000313" key="4">
    <source>
        <dbReference type="Proteomes" id="UP000335415"/>
    </source>
</evidence>
<dbReference type="InterPro" id="IPR037125">
    <property type="entry name" value="YajI-like_sf"/>
</dbReference>
<protein>
    <submittedName>
        <fullName evidence="3">DUF3251 domain-containing protein</fullName>
    </submittedName>
</protein>
<evidence type="ECO:0000313" key="3">
    <source>
        <dbReference type="EMBL" id="KAA9000094.1"/>
    </source>
</evidence>
<evidence type="ECO:0000259" key="2">
    <source>
        <dbReference type="Pfam" id="PF11622"/>
    </source>
</evidence>
<feature type="chain" id="PRO_5023921286" evidence="1">
    <location>
        <begin position="27"/>
        <end position="186"/>
    </location>
</feature>
<comment type="caution">
    <text evidence="3">The sequence shown here is derived from an EMBL/GenBank/DDBJ whole genome shotgun (WGS) entry which is preliminary data.</text>
</comment>
<dbReference type="OrthoDB" id="6504692at2"/>
<dbReference type="InterPro" id="IPR021658">
    <property type="entry name" value="DUF3251"/>
</dbReference>
<organism evidence="3 4">
    <name type="scientific">Affinibrenneria salicis</name>
    <dbReference type="NCBI Taxonomy" id="2590031"/>
    <lineage>
        <taxon>Bacteria</taxon>
        <taxon>Pseudomonadati</taxon>
        <taxon>Pseudomonadota</taxon>
        <taxon>Gammaproteobacteria</taxon>
        <taxon>Enterobacterales</taxon>
        <taxon>Pectobacteriaceae</taxon>
        <taxon>Affinibrenneria</taxon>
    </lineage>
</organism>
<proteinExistence type="predicted"/>
<reference evidence="3 4" key="1">
    <citation type="submission" date="2019-09" db="EMBL/GenBank/DDBJ databases">
        <authorList>
            <person name="Li Y."/>
        </authorList>
    </citation>
    <scope>NUCLEOTIDE SEQUENCE [LARGE SCALE GENOMIC DNA]</scope>
    <source>
        <strain evidence="3 4">L3-3HA</strain>
    </source>
</reference>
<dbReference type="AlphaFoldDB" id="A0A5J5G174"/>
<gene>
    <name evidence="3" type="ORF">FJU30_12490</name>
</gene>
<dbReference type="EMBL" id="VYKJ01000005">
    <property type="protein sequence ID" value="KAA9000094.1"/>
    <property type="molecule type" value="Genomic_DNA"/>
</dbReference>
<sequence length="186" mass="19946">MIIRYSAAGLASAILLLAGCAQPVQQQHLQAEVSQLASQLQTLTDRATALKYQNDLNSQSTSGVWLLPAARNRALVQSEPGQLSLSLSHIESEANGTRALLHIRSVDPGTLPALTAQVAWGQLDPVTGKPLTRDMQMQTIHTELTLLPKSDATVELRLSEIAPEQLGFVRISHIQAQNLSGDAAAK</sequence>
<keyword evidence="1" id="KW-0732">Signal</keyword>
<name>A0A5J5G174_9GAMM</name>
<dbReference type="Proteomes" id="UP000335415">
    <property type="component" value="Unassembled WGS sequence"/>
</dbReference>
<dbReference type="PROSITE" id="PS51257">
    <property type="entry name" value="PROKAR_LIPOPROTEIN"/>
    <property type="match status" value="1"/>
</dbReference>
<accession>A0A5J5G174</accession>
<dbReference type="Pfam" id="PF11622">
    <property type="entry name" value="DUF3251"/>
    <property type="match status" value="1"/>
</dbReference>
<dbReference type="NCBIfam" id="NF008575">
    <property type="entry name" value="PRK11530.1"/>
    <property type="match status" value="1"/>
</dbReference>